<organism evidence="4 8">
    <name type="scientific">Streptomyces albidoflavus</name>
    <dbReference type="NCBI Taxonomy" id="1886"/>
    <lineage>
        <taxon>Bacteria</taxon>
        <taxon>Bacillati</taxon>
        <taxon>Actinomycetota</taxon>
        <taxon>Actinomycetes</taxon>
        <taxon>Kitasatosporales</taxon>
        <taxon>Streptomycetaceae</taxon>
        <taxon>Streptomyces</taxon>
        <taxon>Streptomyces albidoflavus group</taxon>
    </lineage>
</organism>
<dbReference type="KEGG" id="salb:XNR_0824"/>
<sequence length="169" mass="19459">MTDTTLADSPARLSRADWLASLPRNTACSALVLHDAEYRLLLVHATYEDSWQFVGGVRDAQDDPWTTAVREAREEIGYELVGPPRLLGYDWVTFEDSEPAVQHFFRAPVLEPERLDSIRLSEEHDDWLLLSVEEWTRHLGPHRARRLRPVRDALRTGRPLCLRDGYPVT</sequence>
<keyword evidence="1 4" id="KW-0378">Hydrolase</keyword>
<evidence type="ECO:0000313" key="8">
    <source>
        <dbReference type="Proteomes" id="UP000292693"/>
    </source>
</evidence>
<keyword evidence="9" id="KW-1185">Reference proteome</keyword>
<dbReference type="Proteomes" id="UP000292095">
    <property type="component" value="Unassembled WGS sequence"/>
</dbReference>
<proteinExistence type="predicted"/>
<dbReference type="Proteomes" id="UP001051844">
    <property type="component" value="Unassembled WGS sequence"/>
</dbReference>
<reference evidence="6" key="3">
    <citation type="submission" date="2019-07" db="EMBL/GenBank/DDBJ databases">
        <authorList>
            <person name="Pylro V."/>
            <person name="Dias A."/>
            <person name="Andreote F."/>
            <person name="Varani A."/>
            <person name="Andreote C."/>
            <person name="Bernardo E."/>
            <person name="Martins T."/>
        </authorList>
    </citation>
    <scope>NUCLEOTIDE SEQUENCE</scope>
    <source>
        <strain evidence="6">77</strain>
    </source>
</reference>
<dbReference type="GO" id="GO:0004081">
    <property type="term" value="F:bis(5'-nucleosyl)-tetraphosphatase (asymmetrical) activity"/>
    <property type="evidence" value="ECO:0007669"/>
    <property type="project" value="TreeGrafter"/>
</dbReference>
<dbReference type="Pfam" id="PF00293">
    <property type="entry name" value="NUDIX"/>
    <property type="match status" value="1"/>
</dbReference>
<dbReference type="EMBL" id="BNDZ01000003">
    <property type="protein sequence ID" value="GHI44954.1"/>
    <property type="molecule type" value="Genomic_DNA"/>
</dbReference>
<evidence type="ECO:0000313" key="3">
    <source>
        <dbReference type="EMBL" id="GHI44954.1"/>
    </source>
</evidence>
<reference evidence="7 8" key="1">
    <citation type="submission" date="2017-12" db="EMBL/GenBank/DDBJ databases">
        <title>Population genomics insights into the ecological differentiation and adaptive evolution in streptomycetes.</title>
        <authorList>
            <person name="Li Y."/>
            <person name="Huang Y."/>
        </authorList>
    </citation>
    <scope>NUCLEOTIDE SEQUENCE [LARGE SCALE GENOMIC DNA]</scope>
    <source>
        <strain evidence="5 7">FXJ.2339</strain>
        <strain evidence="4 8">NBRC 100770</strain>
    </source>
</reference>
<dbReference type="Proteomes" id="UP000318052">
    <property type="component" value="Unassembled WGS sequence"/>
</dbReference>
<dbReference type="InterPro" id="IPR051325">
    <property type="entry name" value="Nudix_hydrolase_domain"/>
</dbReference>
<dbReference type="PANTHER" id="PTHR21340">
    <property type="entry name" value="DIADENOSINE 5,5-P1,P4-TETRAPHOSPHATE PYROPHOSPHOHYDROLASE MUTT"/>
    <property type="match status" value="1"/>
</dbReference>
<protein>
    <submittedName>
        <fullName evidence="4">NUDIX hydrolase</fullName>
    </submittedName>
</protein>
<dbReference type="GeneID" id="97266574"/>
<comment type="caution">
    <text evidence="4">The sequence shown here is derived from an EMBL/GenBank/DDBJ whole genome shotgun (WGS) entry which is preliminary data.</text>
</comment>
<dbReference type="AlphaFoldDB" id="A0A126XY12"/>
<dbReference type="EMBL" id="VOGX01000018">
    <property type="protein sequence ID" value="TWV26552.1"/>
    <property type="molecule type" value="Genomic_DNA"/>
</dbReference>
<evidence type="ECO:0000256" key="1">
    <source>
        <dbReference type="ARBA" id="ARBA00022801"/>
    </source>
</evidence>
<dbReference type="GO" id="GO:0006167">
    <property type="term" value="P:AMP biosynthetic process"/>
    <property type="evidence" value="ECO:0007669"/>
    <property type="project" value="TreeGrafter"/>
</dbReference>
<dbReference type="InterPro" id="IPR000086">
    <property type="entry name" value="NUDIX_hydrolase_dom"/>
</dbReference>
<evidence type="ECO:0000313" key="4">
    <source>
        <dbReference type="EMBL" id="RZE27744.1"/>
    </source>
</evidence>
<dbReference type="PROSITE" id="PS51462">
    <property type="entry name" value="NUDIX"/>
    <property type="match status" value="1"/>
</dbReference>
<evidence type="ECO:0000313" key="6">
    <source>
        <dbReference type="EMBL" id="TWV26552.1"/>
    </source>
</evidence>
<dbReference type="RefSeq" id="WP_008409673.1">
    <property type="nucleotide sequence ID" value="NC_020990.1"/>
</dbReference>
<gene>
    <name evidence="5" type="ORF">C0Q91_05040</name>
    <name evidence="4" type="ORF">C0Q92_04825</name>
    <name evidence="6" type="ORF">FRZ02_07660</name>
    <name evidence="3" type="ORF">ScoT_11280</name>
</gene>
<accession>A0A126XY12</accession>
<evidence type="ECO:0000313" key="9">
    <source>
        <dbReference type="Proteomes" id="UP000318052"/>
    </source>
</evidence>
<name>A0A126XY12_9ACTN</name>
<accession>A0A0X3X6M5</accession>
<evidence type="ECO:0000313" key="7">
    <source>
        <dbReference type="Proteomes" id="UP000292095"/>
    </source>
</evidence>
<dbReference type="Proteomes" id="UP000292693">
    <property type="component" value="Unassembled WGS sequence"/>
</dbReference>
<dbReference type="EMBL" id="PKLK01000004">
    <property type="protein sequence ID" value="RZE44433.1"/>
    <property type="molecule type" value="Genomic_DNA"/>
</dbReference>
<dbReference type="EMBL" id="PKLL01000004">
    <property type="protein sequence ID" value="RZE27744.1"/>
    <property type="molecule type" value="Genomic_DNA"/>
</dbReference>
<evidence type="ECO:0000259" key="2">
    <source>
        <dbReference type="PROSITE" id="PS51462"/>
    </source>
</evidence>
<dbReference type="PANTHER" id="PTHR21340:SF0">
    <property type="entry name" value="BIS(5'-NUCLEOSYL)-TETRAPHOSPHATASE [ASYMMETRICAL]"/>
    <property type="match status" value="1"/>
</dbReference>
<reference evidence="9" key="2">
    <citation type="journal article" date="2019" name="Microbiol. Resour. Announc.">
        <title>Draft Genomic Sequences of Streptomyces misionensis and Streptomyces albidoflavus, bacteria applied for phytopathogen biocontrol.</title>
        <authorList>
            <person name="Pylro V."/>
            <person name="Dias A."/>
            <person name="Andreote F."/>
            <person name="Varani A."/>
            <person name="Andreote C."/>
            <person name="Bernardo E."/>
            <person name="Martins T."/>
        </authorList>
    </citation>
    <scope>NUCLEOTIDE SEQUENCE [LARGE SCALE GENOMIC DNA]</scope>
    <source>
        <strain evidence="9">77</strain>
    </source>
</reference>
<feature type="domain" description="Nudix hydrolase" evidence="2">
    <location>
        <begin position="23"/>
        <end position="152"/>
    </location>
</feature>
<dbReference type="Gene3D" id="3.90.79.10">
    <property type="entry name" value="Nucleoside Triphosphate Pyrophosphohydrolase"/>
    <property type="match status" value="1"/>
</dbReference>
<evidence type="ECO:0000313" key="5">
    <source>
        <dbReference type="EMBL" id="RZE44433.1"/>
    </source>
</evidence>
<reference evidence="3" key="4">
    <citation type="submission" date="2022-09" db="EMBL/GenBank/DDBJ databases">
        <title>Whole genome shotgun sequence of Streptomyces albidoflavus NBRC 12854.</title>
        <authorList>
            <person name="Komaki H."/>
            <person name="Tamura T."/>
        </authorList>
    </citation>
    <scope>NUCLEOTIDE SEQUENCE</scope>
    <source>
        <strain evidence="3">NBRC 12854</strain>
    </source>
</reference>
<dbReference type="SUPFAM" id="SSF55811">
    <property type="entry name" value="Nudix"/>
    <property type="match status" value="1"/>
</dbReference>
<dbReference type="InterPro" id="IPR015797">
    <property type="entry name" value="NUDIX_hydrolase-like_dom_sf"/>
</dbReference>
<dbReference type="GO" id="GO:0006754">
    <property type="term" value="P:ATP biosynthetic process"/>
    <property type="evidence" value="ECO:0007669"/>
    <property type="project" value="TreeGrafter"/>
</dbReference>